<dbReference type="PROSITE" id="PS00086">
    <property type="entry name" value="CYTOCHROME_P450"/>
    <property type="match status" value="1"/>
</dbReference>
<dbReference type="EMBL" id="LGUA01000330">
    <property type="protein sequence ID" value="OAX82272.1"/>
    <property type="molecule type" value="Genomic_DNA"/>
</dbReference>
<dbReference type="Gene3D" id="1.10.630.10">
    <property type="entry name" value="Cytochrome P450"/>
    <property type="match status" value="1"/>
</dbReference>
<dbReference type="Pfam" id="PF00067">
    <property type="entry name" value="p450"/>
    <property type="match status" value="1"/>
</dbReference>
<dbReference type="InterPro" id="IPR050529">
    <property type="entry name" value="CYP450_sterol_14alpha_dmase"/>
</dbReference>
<evidence type="ECO:0000313" key="11">
    <source>
        <dbReference type="Proteomes" id="UP000091918"/>
    </source>
</evidence>
<dbReference type="GO" id="GO:0016705">
    <property type="term" value="F:oxidoreductase activity, acting on paired donors, with incorporation or reduction of molecular oxygen"/>
    <property type="evidence" value="ECO:0007669"/>
    <property type="project" value="InterPro"/>
</dbReference>
<dbReference type="InterPro" id="IPR001128">
    <property type="entry name" value="Cyt_P450"/>
</dbReference>
<organism evidence="10 11">
    <name type="scientific">Emergomyces africanus</name>
    <dbReference type="NCBI Taxonomy" id="1955775"/>
    <lineage>
        <taxon>Eukaryota</taxon>
        <taxon>Fungi</taxon>
        <taxon>Dikarya</taxon>
        <taxon>Ascomycota</taxon>
        <taxon>Pezizomycotina</taxon>
        <taxon>Eurotiomycetes</taxon>
        <taxon>Eurotiomycetidae</taxon>
        <taxon>Onygenales</taxon>
        <taxon>Ajellomycetaceae</taxon>
        <taxon>Emergomyces</taxon>
    </lineage>
</organism>
<dbReference type="GO" id="GO:0008395">
    <property type="term" value="F:steroid hydroxylase activity"/>
    <property type="evidence" value="ECO:0007669"/>
    <property type="project" value="TreeGrafter"/>
</dbReference>
<keyword evidence="3 8" id="KW-0349">Heme</keyword>
<evidence type="ECO:0000256" key="1">
    <source>
        <dbReference type="ARBA" id="ARBA00001971"/>
    </source>
</evidence>
<evidence type="ECO:0000256" key="4">
    <source>
        <dbReference type="ARBA" id="ARBA00022723"/>
    </source>
</evidence>
<dbReference type="PANTHER" id="PTHR24304:SF2">
    <property type="entry name" value="24-HYDROXYCHOLESTEROL 7-ALPHA-HYDROXYLASE"/>
    <property type="match status" value="1"/>
</dbReference>
<evidence type="ECO:0000256" key="3">
    <source>
        <dbReference type="ARBA" id="ARBA00022617"/>
    </source>
</evidence>
<dbReference type="Proteomes" id="UP000091918">
    <property type="component" value="Unassembled WGS sequence"/>
</dbReference>
<feature type="binding site" description="axial binding residue" evidence="8">
    <location>
        <position position="326"/>
    </location>
    <ligand>
        <name>heme</name>
        <dbReference type="ChEBI" id="CHEBI:30413"/>
    </ligand>
    <ligandPart>
        <name>Fe</name>
        <dbReference type="ChEBI" id="CHEBI:18248"/>
    </ligandPart>
</feature>
<proteinExistence type="inferred from homology"/>
<sequence>MEQEFILKSERVNELTAQFGRLLHGHLEDELAIWPPEGRQLDINAWVRSRMFRASTDALIGSSLLQEYPELEEDFFEFDRHFISLFFGLPKLLNYRAHSARDKVFAGVMRWQNKMEDALQHGSKISPVDSKTDWEPMFGSRANRVRQFYYRDRGIDVRTRAALDTGFIFGISSNAIPAASWMLMHILDPSDKERTLYHRVLTELDQVRRPGDSLPDISRLVGLPLLNSIFHEILRLYVDALVTREVHQPLLLPVGNGRHLYFPPGSVIFAPSWPAHRNPGSWPGPPADQFYADRFLKLDPNTGKLRFSTSGIAGKLFPFGGGKTMCPGRVFAKNEILLSTAYFLLNFDFGVSEYVDGKGNPTSQFPGFSDSYPGSAIVAAEGDIRVTVKKRKNSASTCTE</sequence>
<protein>
    <recommendedName>
        <fullName evidence="12">Cytochrome P450</fullName>
    </recommendedName>
</protein>
<keyword evidence="11" id="KW-1185">Reference proteome</keyword>
<keyword evidence="6 8" id="KW-0408">Iron</keyword>
<keyword evidence="7 9" id="KW-0503">Monooxygenase</keyword>
<evidence type="ECO:0000313" key="10">
    <source>
        <dbReference type="EMBL" id="OAX82272.1"/>
    </source>
</evidence>
<dbReference type="InterPro" id="IPR017972">
    <property type="entry name" value="Cyt_P450_CS"/>
</dbReference>
<dbReference type="OrthoDB" id="3366823at2759"/>
<evidence type="ECO:0000256" key="9">
    <source>
        <dbReference type="RuleBase" id="RU000461"/>
    </source>
</evidence>
<accession>A0A1B7NZR4</accession>
<dbReference type="SUPFAM" id="SSF48264">
    <property type="entry name" value="Cytochrome P450"/>
    <property type="match status" value="1"/>
</dbReference>
<evidence type="ECO:0000256" key="5">
    <source>
        <dbReference type="ARBA" id="ARBA00023002"/>
    </source>
</evidence>
<evidence type="ECO:0000256" key="2">
    <source>
        <dbReference type="ARBA" id="ARBA00010617"/>
    </source>
</evidence>
<dbReference type="CDD" id="cd11040">
    <property type="entry name" value="CYP7_CYP8-like"/>
    <property type="match status" value="1"/>
</dbReference>
<dbReference type="GO" id="GO:0020037">
    <property type="term" value="F:heme binding"/>
    <property type="evidence" value="ECO:0007669"/>
    <property type="project" value="InterPro"/>
</dbReference>
<evidence type="ECO:0000256" key="6">
    <source>
        <dbReference type="ARBA" id="ARBA00023004"/>
    </source>
</evidence>
<dbReference type="AlphaFoldDB" id="A0A1B7NZR4"/>
<evidence type="ECO:0000256" key="8">
    <source>
        <dbReference type="PIRSR" id="PIRSR602403-1"/>
    </source>
</evidence>
<comment type="cofactor">
    <cofactor evidence="1 8">
        <name>heme</name>
        <dbReference type="ChEBI" id="CHEBI:30413"/>
    </cofactor>
</comment>
<name>A0A1B7NZR4_9EURO</name>
<dbReference type="PANTHER" id="PTHR24304">
    <property type="entry name" value="CYTOCHROME P450 FAMILY 7"/>
    <property type="match status" value="1"/>
</dbReference>
<evidence type="ECO:0008006" key="12">
    <source>
        <dbReference type="Google" id="ProtNLM"/>
    </source>
</evidence>
<gene>
    <name evidence="10" type="ORF">ACJ72_03379</name>
</gene>
<dbReference type="PRINTS" id="PR00465">
    <property type="entry name" value="EP450IV"/>
</dbReference>
<dbReference type="InterPro" id="IPR002403">
    <property type="entry name" value="Cyt_P450_E_grp-IV"/>
</dbReference>
<comment type="similarity">
    <text evidence="2 9">Belongs to the cytochrome P450 family.</text>
</comment>
<dbReference type="GO" id="GO:0005506">
    <property type="term" value="F:iron ion binding"/>
    <property type="evidence" value="ECO:0007669"/>
    <property type="project" value="InterPro"/>
</dbReference>
<keyword evidence="4 8" id="KW-0479">Metal-binding</keyword>
<evidence type="ECO:0000256" key="7">
    <source>
        <dbReference type="ARBA" id="ARBA00023033"/>
    </source>
</evidence>
<comment type="caution">
    <text evidence="10">The sequence shown here is derived from an EMBL/GenBank/DDBJ whole genome shotgun (WGS) entry which is preliminary data.</text>
</comment>
<keyword evidence="5 9" id="KW-0560">Oxidoreductase</keyword>
<reference evidence="10 11" key="1">
    <citation type="submission" date="2015-07" db="EMBL/GenBank/DDBJ databases">
        <title>Emmonsia species relationships and genome sequence.</title>
        <authorList>
            <person name="Cuomo C.A."/>
            <person name="Schwartz I.S."/>
            <person name="Kenyon C."/>
            <person name="de Hoog G.S."/>
            <person name="Govender N.P."/>
            <person name="Botha A."/>
            <person name="Moreno L."/>
            <person name="de Vries M."/>
            <person name="Munoz J.F."/>
            <person name="Stielow J.B."/>
        </authorList>
    </citation>
    <scope>NUCLEOTIDE SEQUENCE [LARGE SCALE GENOMIC DNA]</scope>
    <source>
        <strain evidence="10 11">CBS 136260</strain>
    </source>
</reference>
<dbReference type="InterPro" id="IPR036396">
    <property type="entry name" value="Cyt_P450_sf"/>
</dbReference>
<dbReference type="STRING" id="1658172.A0A1B7NZR4"/>